<reference evidence="2 3" key="1">
    <citation type="submission" date="2017-10" db="EMBL/GenBank/DDBJ databases">
        <title>Paenichitinophaga pekingensis gen. nov., sp. nov., isolated from activated sludge.</title>
        <authorList>
            <person name="Jin D."/>
            <person name="Kong X."/>
            <person name="Deng Y."/>
            <person name="Bai Z."/>
        </authorList>
    </citation>
    <scope>NUCLEOTIDE SEQUENCE [LARGE SCALE GENOMIC DNA]</scope>
    <source>
        <strain evidence="2 3">13</strain>
    </source>
</reference>
<evidence type="ECO:0008006" key="4">
    <source>
        <dbReference type="Google" id="ProtNLM"/>
    </source>
</evidence>
<proteinExistence type="predicted"/>
<dbReference type="KEGG" id="cbae:COR50_20670"/>
<protein>
    <recommendedName>
        <fullName evidence="4">Lipoprotein</fullName>
    </recommendedName>
</protein>
<sequence>MIAFKNVILLFLILSSCSNGSMKENDIDGFISKFNNENFNNLKGISIFQRSKGVNEIVYAVGRYGENKPLYFVEFNTSQKRIKNISRSLLIQNSIPDYLTDNEITNAVNEIRKYDFYLLSVDSSENVFINPYRPNEPAYYLRLSENISDSIVRKGYVFNHYKDNWYINDKN</sequence>
<keyword evidence="3" id="KW-1185">Reference proteome</keyword>
<dbReference type="Proteomes" id="UP000220133">
    <property type="component" value="Chromosome"/>
</dbReference>
<name>A0A291QZH7_9BACT</name>
<keyword evidence="1" id="KW-0732">Signal</keyword>
<feature type="signal peptide" evidence="1">
    <location>
        <begin position="1"/>
        <end position="20"/>
    </location>
</feature>
<accession>A0A291QZH7</accession>
<dbReference type="PROSITE" id="PS51257">
    <property type="entry name" value="PROKAR_LIPOPROTEIN"/>
    <property type="match status" value="1"/>
</dbReference>
<dbReference type="EMBL" id="CP023777">
    <property type="protein sequence ID" value="ATL49396.1"/>
    <property type="molecule type" value="Genomic_DNA"/>
</dbReference>
<dbReference type="AlphaFoldDB" id="A0A291QZH7"/>
<organism evidence="2 3">
    <name type="scientific">Chitinophaga caeni</name>
    <dbReference type="NCBI Taxonomy" id="2029983"/>
    <lineage>
        <taxon>Bacteria</taxon>
        <taxon>Pseudomonadati</taxon>
        <taxon>Bacteroidota</taxon>
        <taxon>Chitinophagia</taxon>
        <taxon>Chitinophagales</taxon>
        <taxon>Chitinophagaceae</taxon>
        <taxon>Chitinophaga</taxon>
    </lineage>
</organism>
<gene>
    <name evidence="2" type="ORF">COR50_20670</name>
</gene>
<feature type="chain" id="PRO_5013376132" description="Lipoprotein" evidence="1">
    <location>
        <begin position="21"/>
        <end position="171"/>
    </location>
</feature>
<evidence type="ECO:0000313" key="2">
    <source>
        <dbReference type="EMBL" id="ATL49396.1"/>
    </source>
</evidence>
<evidence type="ECO:0000313" key="3">
    <source>
        <dbReference type="Proteomes" id="UP000220133"/>
    </source>
</evidence>
<evidence type="ECO:0000256" key="1">
    <source>
        <dbReference type="SAM" id="SignalP"/>
    </source>
</evidence>